<evidence type="ECO:0000256" key="6">
    <source>
        <dbReference type="PROSITE-ProRule" id="PRU00339"/>
    </source>
</evidence>
<dbReference type="Gene3D" id="1.25.40.10">
    <property type="entry name" value="Tetratricopeptide repeat domain"/>
    <property type="match status" value="1"/>
</dbReference>
<dbReference type="InterPro" id="IPR011990">
    <property type="entry name" value="TPR-like_helical_dom_sf"/>
</dbReference>
<dbReference type="InterPro" id="IPR019734">
    <property type="entry name" value="TPR_rpt"/>
</dbReference>
<evidence type="ECO:0000256" key="4">
    <source>
        <dbReference type="ARBA" id="ARBA00022737"/>
    </source>
</evidence>
<feature type="compositionally biased region" description="Polar residues" evidence="7">
    <location>
        <begin position="34"/>
        <end position="54"/>
    </location>
</feature>
<dbReference type="SMART" id="SM00028">
    <property type="entry name" value="TPR"/>
    <property type="match status" value="3"/>
</dbReference>
<dbReference type="STRING" id="946122.A0A0C2SRH7"/>
<dbReference type="PANTHER" id="PTHR10130">
    <property type="entry name" value="PEROXISOMAL TARGETING SIGNAL 1 RECEPTOR PEX5"/>
    <property type="match status" value="1"/>
</dbReference>
<protein>
    <submittedName>
        <fullName evidence="8">Uncharacterized protein</fullName>
    </submittedName>
</protein>
<evidence type="ECO:0000256" key="2">
    <source>
        <dbReference type="ARBA" id="ARBA00005348"/>
    </source>
</evidence>
<dbReference type="InParanoid" id="A0A0C2SRH7"/>
<keyword evidence="4" id="KW-0677">Repeat</keyword>
<dbReference type="GO" id="GO:0005052">
    <property type="term" value="F:peroxisome matrix targeting signal-1 binding"/>
    <property type="evidence" value="ECO:0007669"/>
    <property type="project" value="TreeGrafter"/>
</dbReference>
<reference evidence="8 9" key="1">
    <citation type="submission" date="2014-04" db="EMBL/GenBank/DDBJ databases">
        <title>Evolutionary Origins and Diversification of the Mycorrhizal Mutualists.</title>
        <authorList>
            <consortium name="DOE Joint Genome Institute"/>
            <consortium name="Mycorrhizal Genomics Consortium"/>
            <person name="Kohler A."/>
            <person name="Kuo A."/>
            <person name="Nagy L.G."/>
            <person name="Floudas D."/>
            <person name="Copeland A."/>
            <person name="Barry K.W."/>
            <person name="Cichocki N."/>
            <person name="Veneault-Fourrey C."/>
            <person name="LaButti K."/>
            <person name="Lindquist E.A."/>
            <person name="Lipzen A."/>
            <person name="Lundell T."/>
            <person name="Morin E."/>
            <person name="Murat C."/>
            <person name="Riley R."/>
            <person name="Ohm R."/>
            <person name="Sun H."/>
            <person name="Tunlid A."/>
            <person name="Henrissat B."/>
            <person name="Grigoriev I.V."/>
            <person name="Hibbett D.S."/>
            <person name="Martin F."/>
        </authorList>
    </citation>
    <scope>NUCLEOTIDE SEQUENCE [LARGE SCALE GENOMIC DNA]</scope>
    <source>
        <strain evidence="8 9">Koide BX008</strain>
    </source>
</reference>
<dbReference type="GO" id="GO:0005778">
    <property type="term" value="C:peroxisomal membrane"/>
    <property type="evidence" value="ECO:0007669"/>
    <property type="project" value="TreeGrafter"/>
</dbReference>
<keyword evidence="9" id="KW-1185">Reference proteome</keyword>
<evidence type="ECO:0000256" key="5">
    <source>
        <dbReference type="ARBA" id="ARBA00022803"/>
    </source>
</evidence>
<dbReference type="GO" id="GO:0005829">
    <property type="term" value="C:cytosol"/>
    <property type="evidence" value="ECO:0007669"/>
    <property type="project" value="TreeGrafter"/>
</dbReference>
<dbReference type="OrthoDB" id="10006023at2759"/>
<comment type="subcellular location">
    <subcellularLocation>
        <location evidence="1">Cytoplasm</location>
    </subcellularLocation>
</comment>
<dbReference type="HOGENOM" id="CLU_013516_3_1_1"/>
<evidence type="ECO:0000256" key="7">
    <source>
        <dbReference type="SAM" id="MobiDB-lite"/>
    </source>
</evidence>
<organism evidence="8 9">
    <name type="scientific">Amanita muscaria (strain Koide BX008)</name>
    <dbReference type="NCBI Taxonomy" id="946122"/>
    <lineage>
        <taxon>Eukaryota</taxon>
        <taxon>Fungi</taxon>
        <taxon>Dikarya</taxon>
        <taxon>Basidiomycota</taxon>
        <taxon>Agaricomycotina</taxon>
        <taxon>Agaricomycetes</taxon>
        <taxon>Agaricomycetidae</taxon>
        <taxon>Agaricales</taxon>
        <taxon>Pluteineae</taxon>
        <taxon>Amanitaceae</taxon>
        <taxon>Amanita</taxon>
    </lineage>
</organism>
<dbReference type="PANTHER" id="PTHR10130:SF9">
    <property type="entry name" value="PEROXISOMAL TARGETING SIGNAL RECEPTOR"/>
    <property type="match status" value="1"/>
</dbReference>
<dbReference type="Proteomes" id="UP000054549">
    <property type="component" value="Unassembled WGS sequence"/>
</dbReference>
<keyword evidence="3" id="KW-0963">Cytoplasm</keyword>
<name>A0A0C2SRH7_AMAMK</name>
<evidence type="ECO:0000256" key="1">
    <source>
        <dbReference type="ARBA" id="ARBA00004496"/>
    </source>
</evidence>
<gene>
    <name evidence="8" type="ORF">M378DRAFT_23736</name>
</gene>
<comment type="similarity">
    <text evidence="2">Belongs to the peroxisomal targeting signal receptor family.</text>
</comment>
<keyword evidence="5 6" id="KW-0802">TPR repeat</keyword>
<dbReference type="AlphaFoldDB" id="A0A0C2SRH7"/>
<dbReference type="PROSITE" id="PS50293">
    <property type="entry name" value="TPR_REGION"/>
    <property type="match status" value="1"/>
</dbReference>
<dbReference type="Pfam" id="PF13432">
    <property type="entry name" value="TPR_16"/>
    <property type="match status" value="1"/>
</dbReference>
<feature type="repeat" description="TPR" evidence="6">
    <location>
        <begin position="486"/>
        <end position="519"/>
    </location>
</feature>
<evidence type="ECO:0000256" key="3">
    <source>
        <dbReference type="ARBA" id="ARBA00022490"/>
    </source>
</evidence>
<evidence type="ECO:0000313" key="9">
    <source>
        <dbReference type="Proteomes" id="UP000054549"/>
    </source>
</evidence>
<dbReference type="GO" id="GO:0016560">
    <property type="term" value="P:protein import into peroxisome matrix, docking"/>
    <property type="evidence" value="ECO:0007669"/>
    <property type="project" value="TreeGrafter"/>
</dbReference>
<dbReference type="SUPFAM" id="SSF48452">
    <property type="entry name" value="TPR-like"/>
    <property type="match status" value="1"/>
</dbReference>
<dbReference type="FunCoup" id="A0A0C2SRH7">
    <property type="interactions" value="94"/>
</dbReference>
<feature type="region of interest" description="Disordered" evidence="7">
    <location>
        <begin position="27"/>
        <end position="54"/>
    </location>
</feature>
<dbReference type="InterPro" id="IPR024111">
    <property type="entry name" value="PEX5/PEX5L"/>
</dbReference>
<dbReference type="EMBL" id="KN818239">
    <property type="protein sequence ID" value="KIL65915.1"/>
    <property type="molecule type" value="Genomic_DNA"/>
</dbReference>
<evidence type="ECO:0000313" key="8">
    <source>
        <dbReference type="EMBL" id="KIL65915.1"/>
    </source>
</evidence>
<proteinExistence type="inferred from homology"/>
<sequence length="631" mass="69446">MAFQSLVSGSECSVATNPLAQVLKHTEGDRSLQQDRISGPSSSSLRQLPGASNSASEHDLALARQFFDANHQEQRSFVANPPALLSHPQIVNYTAVQHGIYPAKTRDFQSAWQLEQQVLTPAPSQASWASEFNNFGTLRNGSPSGQQQKVHVQDEAQRPLYLSNTYNSMSPAGMYNAGWPGLYTSTNLDMGIQGKGKGKSREIDFEAAFDQVTASLASTQLNTSRVEEVKENDDVAGEGKFDLEQYLSRIEQNSSSDPSLEDAAKWEAEINQLMSAQRDELDYGASMQEAWENGIGDFSNDTQLPSTFIRFDDEGLPILDDYVFEKDNKYLDPSASSSASPLFQNAKALLDANGSLSEAALMLEAAIQKGEGGYEAWILLGDVRTMDEREDAGMRALMHGMGLAEAAGIPGPGMLSLAIAFTNESYNRASHIMLLRWLRATYPEHPVPEDAMQALQTHSTWDTHPRMTDLFISLARTQHSRGAVDADVQVALGVLYYSNGEYDRAKDCFETALSVRPKDYLLWNRLGSALSNGNAPEESLGAYREALNLRPTYTRAIYNVGVACLNIGAHQESAEHFLSALSLQKATNGDTSDQLWHILRRVLEVMGRTDLVEVAKAKGSLDIFRRDGFDF</sequence>
<accession>A0A0C2SRH7</accession>
<dbReference type="PROSITE" id="PS50005">
    <property type="entry name" value="TPR"/>
    <property type="match status" value="1"/>
</dbReference>